<evidence type="ECO:0000256" key="1">
    <source>
        <dbReference type="ARBA" id="ARBA00000085"/>
    </source>
</evidence>
<keyword evidence="9 16" id="KW-0418">Kinase</keyword>
<dbReference type="EC" id="2.7.13.3" evidence="3"/>
<feature type="transmembrane region" description="Helical" evidence="14">
    <location>
        <begin position="281"/>
        <end position="304"/>
    </location>
</feature>
<dbReference type="PANTHER" id="PTHR45528:SF1">
    <property type="entry name" value="SENSOR HISTIDINE KINASE CPXA"/>
    <property type="match status" value="1"/>
</dbReference>
<evidence type="ECO:0000256" key="14">
    <source>
        <dbReference type="SAM" id="Phobius"/>
    </source>
</evidence>
<evidence type="ECO:0000256" key="9">
    <source>
        <dbReference type="ARBA" id="ARBA00022777"/>
    </source>
</evidence>
<reference evidence="16 17" key="1">
    <citation type="submission" date="2020-04" db="EMBL/GenBank/DDBJ databases">
        <title>Genomic insights into acetone-butanol-ethanol (ABE) fermentation by sequencing solventogenic clostridia strains.</title>
        <authorList>
            <person name="Brown S."/>
        </authorList>
    </citation>
    <scope>NUCLEOTIDE SEQUENCE [LARGE SCALE GENOMIC DNA]</scope>
    <source>
        <strain evidence="16 17">DJ011</strain>
    </source>
</reference>
<dbReference type="GO" id="GO:0005886">
    <property type="term" value="C:plasma membrane"/>
    <property type="evidence" value="ECO:0007669"/>
    <property type="project" value="UniProtKB-SubCell"/>
</dbReference>
<evidence type="ECO:0000256" key="6">
    <source>
        <dbReference type="ARBA" id="ARBA00022679"/>
    </source>
</evidence>
<dbReference type="GO" id="GO:0000155">
    <property type="term" value="F:phosphorelay sensor kinase activity"/>
    <property type="evidence" value="ECO:0007669"/>
    <property type="project" value="InterPro"/>
</dbReference>
<dbReference type="SUPFAM" id="SSF103190">
    <property type="entry name" value="Sensory domain-like"/>
    <property type="match status" value="1"/>
</dbReference>
<keyword evidence="12" id="KW-0902">Two-component regulatory system</keyword>
<dbReference type="AlphaFoldDB" id="A0A923J091"/>
<protein>
    <recommendedName>
        <fullName evidence="3">histidine kinase</fullName>
        <ecNumber evidence="3">2.7.13.3</ecNumber>
    </recommendedName>
</protein>
<dbReference type="Gene3D" id="6.10.340.10">
    <property type="match status" value="1"/>
</dbReference>
<evidence type="ECO:0000256" key="10">
    <source>
        <dbReference type="ARBA" id="ARBA00022840"/>
    </source>
</evidence>
<dbReference type="PRINTS" id="PR00344">
    <property type="entry name" value="BCTRLSENSOR"/>
</dbReference>
<evidence type="ECO:0000259" key="15">
    <source>
        <dbReference type="PROSITE" id="PS50109"/>
    </source>
</evidence>
<dbReference type="InterPro" id="IPR003661">
    <property type="entry name" value="HisK_dim/P_dom"/>
</dbReference>
<dbReference type="InterPro" id="IPR029151">
    <property type="entry name" value="Sensor-like_sf"/>
</dbReference>
<dbReference type="SMART" id="SM00388">
    <property type="entry name" value="HisKA"/>
    <property type="match status" value="1"/>
</dbReference>
<dbReference type="InterPro" id="IPR050398">
    <property type="entry name" value="HssS/ArlS-like"/>
</dbReference>
<accession>A0A923J091</accession>
<keyword evidence="6" id="KW-0808">Transferase</keyword>
<name>A0A923J091_CLOTT</name>
<keyword evidence="5" id="KW-0597">Phosphoprotein</keyword>
<dbReference type="Gene3D" id="3.30.450.20">
    <property type="entry name" value="PAS domain"/>
    <property type="match status" value="1"/>
</dbReference>
<dbReference type="Proteomes" id="UP000563151">
    <property type="component" value="Unassembled WGS sequence"/>
</dbReference>
<dbReference type="PROSITE" id="PS50109">
    <property type="entry name" value="HIS_KIN"/>
    <property type="match status" value="1"/>
</dbReference>
<evidence type="ECO:0000256" key="8">
    <source>
        <dbReference type="ARBA" id="ARBA00022741"/>
    </source>
</evidence>
<dbReference type="EMBL" id="JAAZWO010000008">
    <property type="protein sequence ID" value="MBC2397812.1"/>
    <property type="molecule type" value="Genomic_DNA"/>
</dbReference>
<evidence type="ECO:0000313" key="17">
    <source>
        <dbReference type="Proteomes" id="UP000563151"/>
    </source>
</evidence>
<dbReference type="InterPro" id="IPR036097">
    <property type="entry name" value="HisK_dim/P_sf"/>
</dbReference>
<evidence type="ECO:0000256" key="5">
    <source>
        <dbReference type="ARBA" id="ARBA00022553"/>
    </source>
</evidence>
<dbReference type="Pfam" id="PF00512">
    <property type="entry name" value="HisKA"/>
    <property type="match status" value="1"/>
</dbReference>
<evidence type="ECO:0000256" key="11">
    <source>
        <dbReference type="ARBA" id="ARBA00022989"/>
    </source>
</evidence>
<comment type="caution">
    <text evidence="16">The sequence shown here is derived from an EMBL/GenBank/DDBJ whole genome shotgun (WGS) entry which is preliminary data.</text>
</comment>
<evidence type="ECO:0000256" key="12">
    <source>
        <dbReference type="ARBA" id="ARBA00023012"/>
    </source>
</evidence>
<keyword evidence="8" id="KW-0547">Nucleotide-binding</keyword>
<dbReference type="FunFam" id="3.30.565.10:FF:000006">
    <property type="entry name" value="Sensor histidine kinase WalK"/>
    <property type="match status" value="1"/>
</dbReference>
<evidence type="ECO:0000313" key="16">
    <source>
        <dbReference type="EMBL" id="MBC2397812.1"/>
    </source>
</evidence>
<dbReference type="InterPro" id="IPR036890">
    <property type="entry name" value="HATPase_C_sf"/>
</dbReference>
<evidence type="ECO:0000256" key="4">
    <source>
        <dbReference type="ARBA" id="ARBA00022475"/>
    </source>
</evidence>
<evidence type="ECO:0000256" key="2">
    <source>
        <dbReference type="ARBA" id="ARBA00004651"/>
    </source>
</evidence>
<evidence type="ECO:0000256" key="7">
    <source>
        <dbReference type="ARBA" id="ARBA00022692"/>
    </source>
</evidence>
<dbReference type="InterPro" id="IPR003594">
    <property type="entry name" value="HATPase_dom"/>
</dbReference>
<dbReference type="RefSeq" id="WP_035144594.1">
    <property type="nucleotide sequence ID" value="NZ_JAAZWO010000008.1"/>
</dbReference>
<dbReference type="CDD" id="cd00082">
    <property type="entry name" value="HisKA"/>
    <property type="match status" value="1"/>
</dbReference>
<dbReference type="InterPro" id="IPR005467">
    <property type="entry name" value="His_kinase_dom"/>
</dbReference>
<comment type="subcellular location">
    <subcellularLocation>
        <location evidence="2">Cell membrane</location>
        <topology evidence="2">Multi-pass membrane protein</topology>
    </subcellularLocation>
</comment>
<dbReference type="Pfam" id="PF02518">
    <property type="entry name" value="HATPase_c"/>
    <property type="match status" value="1"/>
</dbReference>
<dbReference type="InterPro" id="IPR033479">
    <property type="entry name" value="dCache_1"/>
</dbReference>
<keyword evidence="7 14" id="KW-0812">Transmembrane</keyword>
<sequence>MKLRTRITLIICTMILILMASLGTLIYIKSVSIINKGSETLMVSQLDRVQENIDLLVNMNKLETSGLALDKKVEAFLSGEVGLLDINNYLLDLMNKKNKVYHYYMDFFILNKSGHIIASCMPSAMNIDLSKRNYFIESVKAKSTITSDILVGKANGQLIVNTVSPIITLNGEVLGYAGTAIYAEYFSKLAENLTLGQHGYYAIVDSNNLVLSHPNKDLIGKQFSFNINHESFEKNNKKLIKQTVKVNSKEKEFQIFKLMKNTNWILIASLPEKDMYHESKLFLYSVLIITIIALIFAMLIGIYVTKRISIPIVAMTEYLDIISKGNSIIDKSISESIEILKSNYKEADKAKSYEEIENNNYDEIGKFQKSFKDVKKIIYIMLRRFEKESNQLIKSSEQLALTIEDTLASTGKFISTLSHELKNSITVIKGYSIGLKSEVAEDEAVRKSFVDGIYYRTKEIERIIYDVLDSAYEAKEDMKLYKEKIPLQNFALELTTSAKEYVENKNLNFKSYVDIKGGILNIDKIKIKRVWNNLISNAVKYSEQGSTVTISILQQSNIIKFEVKDEGMGISEDEMKRIYNIFYRGINVKQKGYGLGLFISKSIVEAHDGELNAKSHIDKGSVFWFCIKLHKKQ</sequence>
<dbReference type="SUPFAM" id="SSF47384">
    <property type="entry name" value="Homodimeric domain of signal transducing histidine kinase"/>
    <property type="match status" value="1"/>
</dbReference>
<feature type="transmembrane region" description="Helical" evidence="14">
    <location>
        <begin position="6"/>
        <end position="28"/>
    </location>
</feature>
<evidence type="ECO:0000256" key="13">
    <source>
        <dbReference type="ARBA" id="ARBA00023136"/>
    </source>
</evidence>
<dbReference type="PANTHER" id="PTHR45528">
    <property type="entry name" value="SENSOR HISTIDINE KINASE CPXA"/>
    <property type="match status" value="1"/>
</dbReference>
<dbReference type="Gene3D" id="1.10.287.130">
    <property type="match status" value="1"/>
</dbReference>
<keyword evidence="17" id="KW-1185">Reference proteome</keyword>
<organism evidence="16 17">
    <name type="scientific">Clostridium tetanomorphum</name>
    <dbReference type="NCBI Taxonomy" id="1553"/>
    <lineage>
        <taxon>Bacteria</taxon>
        <taxon>Bacillati</taxon>
        <taxon>Bacillota</taxon>
        <taxon>Clostridia</taxon>
        <taxon>Eubacteriales</taxon>
        <taxon>Clostridiaceae</taxon>
        <taxon>Clostridium</taxon>
    </lineage>
</organism>
<proteinExistence type="predicted"/>
<feature type="domain" description="Histidine kinase" evidence="15">
    <location>
        <begin position="416"/>
        <end position="631"/>
    </location>
</feature>
<dbReference type="Pfam" id="PF02743">
    <property type="entry name" value="dCache_1"/>
    <property type="match status" value="1"/>
</dbReference>
<evidence type="ECO:0000256" key="3">
    <source>
        <dbReference type="ARBA" id="ARBA00012438"/>
    </source>
</evidence>
<dbReference type="SMART" id="SM00387">
    <property type="entry name" value="HATPase_c"/>
    <property type="match status" value="1"/>
</dbReference>
<keyword evidence="10" id="KW-0067">ATP-binding</keyword>
<keyword evidence="4" id="KW-1003">Cell membrane</keyword>
<dbReference type="SUPFAM" id="SSF55874">
    <property type="entry name" value="ATPase domain of HSP90 chaperone/DNA topoisomerase II/histidine kinase"/>
    <property type="match status" value="1"/>
</dbReference>
<dbReference type="Gene3D" id="3.30.565.10">
    <property type="entry name" value="Histidine kinase-like ATPase, C-terminal domain"/>
    <property type="match status" value="1"/>
</dbReference>
<dbReference type="CDD" id="cd12912">
    <property type="entry name" value="PDC2_MCP_like"/>
    <property type="match status" value="1"/>
</dbReference>
<dbReference type="InterPro" id="IPR004358">
    <property type="entry name" value="Sig_transdc_His_kin-like_C"/>
</dbReference>
<keyword evidence="11 14" id="KW-1133">Transmembrane helix</keyword>
<keyword evidence="13 14" id="KW-0472">Membrane</keyword>
<comment type="catalytic activity">
    <reaction evidence="1">
        <text>ATP + protein L-histidine = ADP + protein N-phospho-L-histidine.</text>
        <dbReference type="EC" id="2.7.13.3"/>
    </reaction>
</comment>
<gene>
    <name evidence="16" type="ORF">HGG79_08500</name>
</gene>